<name>A0AAJ0CBC7_9HYPO</name>
<keyword evidence="3" id="KW-1185">Reference proteome</keyword>
<dbReference type="AlphaFoldDB" id="A0AAJ0CBC7"/>
<evidence type="ECO:0000313" key="3">
    <source>
        <dbReference type="Proteomes" id="UP001251528"/>
    </source>
</evidence>
<evidence type="ECO:0000256" key="1">
    <source>
        <dbReference type="SAM" id="MobiDB-lite"/>
    </source>
</evidence>
<proteinExistence type="predicted"/>
<protein>
    <submittedName>
        <fullName evidence="2">Uncharacterized protein</fullName>
    </submittedName>
</protein>
<gene>
    <name evidence="2" type="ORF">QQS21_012346</name>
</gene>
<dbReference type="Proteomes" id="UP001251528">
    <property type="component" value="Unassembled WGS sequence"/>
</dbReference>
<comment type="caution">
    <text evidence="2">The sequence shown here is derived from an EMBL/GenBank/DDBJ whole genome shotgun (WGS) entry which is preliminary data.</text>
</comment>
<organism evidence="2 3">
    <name type="scientific">Conoideocrella luteorostrata</name>
    <dbReference type="NCBI Taxonomy" id="1105319"/>
    <lineage>
        <taxon>Eukaryota</taxon>
        <taxon>Fungi</taxon>
        <taxon>Dikarya</taxon>
        <taxon>Ascomycota</taxon>
        <taxon>Pezizomycotina</taxon>
        <taxon>Sordariomycetes</taxon>
        <taxon>Hypocreomycetidae</taxon>
        <taxon>Hypocreales</taxon>
        <taxon>Clavicipitaceae</taxon>
        <taxon>Conoideocrella</taxon>
    </lineage>
</organism>
<evidence type="ECO:0000313" key="2">
    <source>
        <dbReference type="EMBL" id="KAK2589970.1"/>
    </source>
</evidence>
<reference evidence="2" key="1">
    <citation type="submission" date="2023-06" db="EMBL/GenBank/DDBJ databases">
        <title>Conoideocrella luteorostrata (Hypocreales: Clavicipitaceae), a potential biocontrol fungus for elongate hemlock scale in United States Christmas tree production areas.</title>
        <authorList>
            <person name="Barrett H."/>
            <person name="Lovett B."/>
            <person name="Macias A.M."/>
            <person name="Stajich J.E."/>
            <person name="Kasson M.T."/>
        </authorList>
    </citation>
    <scope>NUCLEOTIDE SEQUENCE</scope>
    <source>
        <strain evidence="2">ARSEF 14590</strain>
    </source>
</reference>
<accession>A0AAJ0CBC7</accession>
<sequence length="200" mass="22775">MEPLPNFATLEEAALVGAAIQQPAADGASVDEPVRYYVNIVVHRGSLHDTSNERRVGLWFVPTDEGAKFYFHVKGVQDRYQFEVKENWDPTCTASALPLVFAGKTEPISGTSLVKLLQDVPIESEDLEFNSHQWIYSALDSLHRHCHLTKAQRDQSFNLMIELVLEGSSDELHDSDRHSWESDHRSWDTGHRGWKPDYRS</sequence>
<feature type="region of interest" description="Disordered" evidence="1">
    <location>
        <begin position="172"/>
        <end position="200"/>
    </location>
</feature>
<dbReference type="EMBL" id="JASWJB010000513">
    <property type="protein sequence ID" value="KAK2589970.1"/>
    <property type="molecule type" value="Genomic_DNA"/>
</dbReference>